<dbReference type="EMBL" id="JAJNEC010000004">
    <property type="protein sequence ID" value="MCD2422051.1"/>
    <property type="molecule type" value="Genomic_DNA"/>
</dbReference>
<keyword evidence="1" id="KW-0328">Glycosyltransferase</keyword>
<dbReference type="GO" id="GO:0016757">
    <property type="term" value="F:glycosyltransferase activity"/>
    <property type="evidence" value="ECO:0007669"/>
    <property type="project" value="UniProtKB-KW"/>
</dbReference>
<proteinExistence type="predicted"/>
<evidence type="ECO:0000313" key="1">
    <source>
        <dbReference type="EMBL" id="MCD2422051.1"/>
    </source>
</evidence>
<comment type="caution">
    <text evidence="1">The sequence shown here is derived from an EMBL/GenBank/DDBJ whole genome shotgun (WGS) entry which is preliminary data.</text>
</comment>
<evidence type="ECO:0000313" key="2">
    <source>
        <dbReference type="Proteomes" id="UP001199816"/>
    </source>
</evidence>
<dbReference type="Gene3D" id="3.40.50.2000">
    <property type="entry name" value="Glycogen Phosphorylase B"/>
    <property type="match status" value="1"/>
</dbReference>
<organism evidence="1 2">
    <name type="scientific">Niabella pedocola</name>
    <dbReference type="NCBI Taxonomy" id="1752077"/>
    <lineage>
        <taxon>Bacteria</taxon>
        <taxon>Pseudomonadati</taxon>
        <taxon>Bacteroidota</taxon>
        <taxon>Chitinophagia</taxon>
        <taxon>Chitinophagales</taxon>
        <taxon>Chitinophagaceae</taxon>
        <taxon>Niabella</taxon>
    </lineage>
</organism>
<name>A0ABS8PLR7_9BACT</name>
<keyword evidence="1" id="KW-0808">Transferase</keyword>
<accession>A0ABS8PLR7</accession>
<dbReference type="Proteomes" id="UP001199816">
    <property type="component" value="Unassembled WGS sequence"/>
</dbReference>
<dbReference type="Pfam" id="PF13692">
    <property type="entry name" value="Glyco_trans_1_4"/>
    <property type="match status" value="1"/>
</dbReference>
<dbReference type="RefSeq" id="WP_231002955.1">
    <property type="nucleotide sequence ID" value="NZ_JAJNEC010000004.1"/>
</dbReference>
<protein>
    <submittedName>
        <fullName evidence="1">Glycosyltransferase</fullName>
        <ecNumber evidence="1">2.4.-.-</ecNumber>
    </submittedName>
</protein>
<dbReference type="EC" id="2.4.-.-" evidence="1"/>
<gene>
    <name evidence="1" type="ORF">LQ567_04710</name>
</gene>
<dbReference type="SUPFAM" id="SSF53756">
    <property type="entry name" value="UDP-Glycosyltransferase/glycogen phosphorylase"/>
    <property type="match status" value="1"/>
</dbReference>
<keyword evidence="2" id="KW-1185">Reference proteome</keyword>
<reference evidence="1 2" key="1">
    <citation type="submission" date="2021-11" db="EMBL/GenBank/DDBJ databases">
        <title>Genomic of Niabella pedocola.</title>
        <authorList>
            <person name="Wu T."/>
        </authorList>
    </citation>
    <scope>NUCLEOTIDE SEQUENCE [LARGE SCALE GENOMIC DNA]</scope>
    <source>
        <strain evidence="1 2">JCM 31011</strain>
    </source>
</reference>
<sequence>MQSKTDLVTFSHLRWNFVYQRPQHIISRFTKLYRVFYIEEPVFNKKPDGYEVTLSPSGVRIMTPHLHDEDHSCMHERLQRVIDAIFGTYNIQSFYAWYYTPMALEYTRHLQPEMTIYDCMDELAAFKDAPAAMLTLENELLEKAAIVFTGGQSLYNAKKHRHSNIHCFPSSIDKEHFFRARNMWYDLPDQTAIPFPRFGFFGVIDERLDIDLIETLAVRKPEWQFIFIGPVVKIDPERLPRHQNIHYLGMKRYEDLPGYISTWDVAILPFALNMHTQFISPTKTPEYLAAGKPVIATAITDVVTPYGDMGLVDIADTVDDFIKYGELELVTYDARRVERTDDFLETLSWDHTWAGMNLCIADTINDTQLQKV</sequence>